<proteinExistence type="predicted"/>
<comment type="caution">
    <text evidence="1">The sequence shown here is derived from an EMBL/GenBank/DDBJ whole genome shotgun (WGS) entry which is preliminary data.</text>
</comment>
<organism evidence="1">
    <name type="scientific">marine sediment metagenome</name>
    <dbReference type="NCBI Taxonomy" id="412755"/>
    <lineage>
        <taxon>unclassified sequences</taxon>
        <taxon>metagenomes</taxon>
        <taxon>ecological metagenomes</taxon>
    </lineage>
</organism>
<reference evidence="1" key="1">
    <citation type="journal article" date="2015" name="Nature">
        <title>Complex archaea that bridge the gap between prokaryotes and eukaryotes.</title>
        <authorList>
            <person name="Spang A."/>
            <person name="Saw J.H."/>
            <person name="Jorgensen S.L."/>
            <person name="Zaremba-Niedzwiedzka K."/>
            <person name="Martijn J."/>
            <person name="Lind A.E."/>
            <person name="van Eijk R."/>
            <person name="Schleper C."/>
            <person name="Guy L."/>
            <person name="Ettema T.J."/>
        </authorList>
    </citation>
    <scope>NUCLEOTIDE SEQUENCE</scope>
</reference>
<sequence>MEAFTRITTGTRERIREVIRRKEVIVEKQTIRLVYPDGSAEVIKIDKDLYDRFAAQAKELGVSENDLFFTAMKAFLEKEGY</sequence>
<gene>
    <name evidence="1" type="ORF">LCGC14_1316820</name>
</gene>
<protein>
    <submittedName>
        <fullName evidence="1">Uncharacterized protein</fullName>
    </submittedName>
</protein>
<dbReference type="EMBL" id="LAZR01007821">
    <property type="protein sequence ID" value="KKM82705.1"/>
    <property type="molecule type" value="Genomic_DNA"/>
</dbReference>
<evidence type="ECO:0000313" key="1">
    <source>
        <dbReference type="EMBL" id="KKM82705.1"/>
    </source>
</evidence>
<name>A0A0F9N1H6_9ZZZZ</name>
<accession>A0A0F9N1H6</accession>
<dbReference type="AlphaFoldDB" id="A0A0F9N1H6"/>